<organism evidence="2 3">
    <name type="scientific">candidate division MSBL1 archaeon SCGC-AAA259I09</name>
    <dbReference type="NCBI Taxonomy" id="1698267"/>
    <lineage>
        <taxon>Archaea</taxon>
        <taxon>Methanobacteriati</taxon>
        <taxon>Methanobacteriota</taxon>
        <taxon>candidate division MSBL1</taxon>
    </lineage>
</organism>
<feature type="region of interest" description="Disordered" evidence="1">
    <location>
        <begin position="1"/>
        <end position="56"/>
    </location>
</feature>
<sequence length="131" mass="14767">MSAHIKPPSLIPNVIQMKPEGDPKADSSTGGQTEKVSPSNQTHEKPENRPECPGVAIEKLPSRVRRRCMAVTQKGRRCRNGPAYSIRGENFETLVCGIHRRVWERKGEPKCEKDIKKIGFETKKRKNPVPL</sequence>
<accession>A0A133UUW8</accession>
<reference evidence="2 3" key="1">
    <citation type="journal article" date="2016" name="Sci. Rep.">
        <title>Metabolic traits of an uncultured archaeal lineage -MSBL1- from brine pools of the Red Sea.</title>
        <authorList>
            <person name="Mwirichia R."/>
            <person name="Alam I."/>
            <person name="Rashid M."/>
            <person name="Vinu M."/>
            <person name="Ba-Alawi W."/>
            <person name="Anthony Kamau A."/>
            <person name="Kamanda Ngugi D."/>
            <person name="Goker M."/>
            <person name="Klenk H.P."/>
            <person name="Bajic V."/>
            <person name="Stingl U."/>
        </authorList>
    </citation>
    <scope>NUCLEOTIDE SEQUENCE [LARGE SCALE GENOMIC DNA]</scope>
    <source>
        <strain evidence="2">SCGC-AAA259I09</strain>
    </source>
</reference>
<evidence type="ECO:0000313" key="3">
    <source>
        <dbReference type="Proteomes" id="UP000070463"/>
    </source>
</evidence>
<dbReference type="AlphaFoldDB" id="A0A133UUW8"/>
<comment type="caution">
    <text evidence="2">The sequence shown here is derived from an EMBL/GenBank/DDBJ whole genome shotgun (WGS) entry which is preliminary data.</text>
</comment>
<evidence type="ECO:0000256" key="1">
    <source>
        <dbReference type="SAM" id="MobiDB-lite"/>
    </source>
</evidence>
<evidence type="ECO:0000313" key="2">
    <source>
        <dbReference type="EMBL" id="KXA98001.1"/>
    </source>
</evidence>
<name>A0A133UUW8_9EURY</name>
<feature type="compositionally biased region" description="Polar residues" evidence="1">
    <location>
        <begin position="26"/>
        <end position="41"/>
    </location>
</feature>
<keyword evidence="3" id="KW-1185">Reference proteome</keyword>
<dbReference type="EMBL" id="LHXR01000012">
    <property type="protein sequence ID" value="KXA98001.1"/>
    <property type="molecule type" value="Genomic_DNA"/>
</dbReference>
<dbReference type="Proteomes" id="UP000070463">
    <property type="component" value="Unassembled WGS sequence"/>
</dbReference>
<proteinExistence type="predicted"/>
<gene>
    <name evidence="2" type="ORF">AKJ37_01700</name>
</gene>
<protein>
    <submittedName>
        <fullName evidence="2">Uncharacterized protein</fullName>
    </submittedName>
</protein>